<dbReference type="RefSeq" id="WP_153905026.1">
    <property type="nucleotide sequence ID" value="NZ_CP097355.1"/>
</dbReference>
<dbReference type="EMBL" id="CP097355">
    <property type="protein sequence ID" value="UYV25226.1"/>
    <property type="molecule type" value="Genomic_DNA"/>
</dbReference>
<gene>
    <name evidence="1" type="ORF">M5598_09065</name>
</gene>
<evidence type="ECO:0000313" key="2">
    <source>
        <dbReference type="Proteomes" id="UP001163036"/>
    </source>
</evidence>
<protein>
    <submittedName>
        <fullName evidence="1">Uncharacterized protein</fullName>
    </submittedName>
</protein>
<organism evidence="1 2">
    <name type="scientific">Vibrio parahaemolyticus</name>
    <dbReference type="NCBI Taxonomy" id="670"/>
    <lineage>
        <taxon>Bacteria</taxon>
        <taxon>Pseudomonadati</taxon>
        <taxon>Pseudomonadota</taxon>
        <taxon>Gammaproteobacteria</taxon>
        <taxon>Vibrionales</taxon>
        <taxon>Vibrionaceae</taxon>
        <taxon>Vibrio</taxon>
    </lineage>
</organism>
<dbReference type="AlphaFoldDB" id="A0AA46Z0U8"/>
<evidence type="ECO:0000313" key="1">
    <source>
        <dbReference type="EMBL" id="UYV25226.1"/>
    </source>
</evidence>
<accession>A0AA46Z0U8</accession>
<name>A0AA46Z0U8_VIBPH</name>
<reference evidence="1" key="1">
    <citation type="submission" date="2022-05" db="EMBL/GenBank/DDBJ databases">
        <title>Megaplasmid of Vibrio parahaemolyticus.</title>
        <authorList>
            <person name="Strauch E."/>
            <person name="Borowiak M."/>
        </authorList>
    </citation>
    <scope>NUCLEOTIDE SEQUENCE</scope>
    <source>
        <strain evidence="1">16-VB00198</strain>
    </source>
</reference>
<proteinExistence type="predicted"/>
<dbReference type="Proteomes" id="UP001163036">
    <property type="component" value="Chromosome 1"/>
</dbReference>
<sequence length="252" mass="28963">MNKKLEILNLQRQIKADLNSLNWSIASFASKYLIDSNEYDVEEHEVRTFQERVKKQLARSTTNPELLLKYNNFIRNSEEYKKLGDECAQRHIQPLTGLISDYVSLLNEAQGETEREVLEVAAAHALSVGTAWDFHFMQINHDDSYETRYLTLWEGDIGHGGGSGCWGTAMCEVVRSHWGVLFVRRTDYFFNTGLRTVSEILGFNDGLLKLRGLDYDSDDANNFPTLVYEVELLEQHGVWSLTSKKLVGKKRF</sequence>